<feature type="domain" description="DSBA-like thioredoxin" evidence="1">
    <location>
        <begin position="3"/>
        <end position="204"/>
    </location>
</feature>
<dbReference type="STRING" id="634771.SAMN04488128_107118"/>
<organism evidence="2 3">
    <name type="scientific">Chitinophaga eiseniae</name>
    <dbReference type="NCBI Taxonomy" id="634771"/>
    <lineage>
        <taxon>Bacteria</taxon>
        <taxon>Pseudomonadati</taxon>
        <taxon>Bacteroidota</taxon>
        <taxon>Chitinophagia</taxon>
        <taxon>Chitinophagales</taxon>
        <taxon>Chitinophagaceae</taxon>
        <taxon>Chitinophaga</taxon>
    </lineage>
</organism>
<reference evidence="3" key="1">
    <citation type="submission" date="2017-02" db="EMBL/GenBank/DDBJ databases">
        <authorList>
            <person name="Varghese N."/>
            <person name="Submissions S."/>
        </authorList>
    </citation>
    <scope>NUCLEOTIDE SEQUENCE [LARGE SCALE GENOMIC DNA]</scope>
    <source>
        <strain evidence="3">DSM 22224</strain>
    </source>
</reference>
<dbReference type="GO" id="GO:0016491">
    <property type="term" value="F:oxidoreductase activity"/>
    <property type="evidence" value="ECO:0007669"/>
    <property type="project" value="InterPro"/>
</dbReference>
<dbReference type="EMBL" id="FUWZ01000007">
    <property type="protein sequence ID" value="SKA45845.1"/>
    <property type="molecule type" value="Genomic_DNA"/>
</dbReference>
<sequence length="235" mass="26048">MKVEIWSDIMCPFCYIGKRKFEAALEKFPEKDKIEVEWKSFQLNPDLKSMPGTDVYEYLAKHKGISREQSVQMHQQVTQSASEVGLTYNFDQAVVANSFDAHRLIQLAKVHKLGAVAEEKLFIAYFTEGKDISDHETLVNIGEAIGLDRKLVADTLASGEFAGAVNLDVREAEQLGARGVPFFVLDRKYGVAGAQPSEAFTQALTQAYGEWRKTQPLTTLDITDGASCSVDGTCD</sequence>
<dbReference type="RefSeq" id="WP_078673060.1">
    <property type="nucleotide sequence ID" value="NZ_FUWZ01000007.1"/>
</dbReference>
<proteinExistence type="predicted"/>
<keyword evidence="2" id="KW-0413">Isomerase</keyword>
<evidence type="ECO:0000259" key="1">
    <source>
        <dbReference type="Pfam" id="PF01323"/>
    </source>
</evidence>
<dbReference type="PANTHER" id="PTHR13887:SF41">
    <property type="entry name" value="THIOREDOXIN SUPERFAMILY PROTEIN"/>
    <property type="match status" value="1"/>
</dbReference>
<dbReference type="AlphaFoldDB" id="A0A1T4TZG7"/>
<dbReference type="Proteomes" id="UP000190367">
    <property type="component" value="Unassembled WGS sequence"/>
</dbReference>
<evidence type="ECO:0000313" key="2">
    <source>
        <dbReference type="EMBL" id="SKA45845.1"/>
    </source>
</evidence>
<dbReference type="GO" id="GO:0016853">
    <property type="term" value="F:isomerase activity"/>
    <property type="evidence" value="ECO:0007669"/>
    <property type="project" value="UniProtKB-KW"/>
</dbReference>
<dbReference type="SUPFAM" id="SSF52833">
    <property type="entry name" value="Thioredoxin-like"/>
    <property type="match status" value="1"/>
</dbReference>
<name>A0A1T4TZG7_9BACT</name>
<protein>
    <submittedName>
        <fullName evidence="2">Predicted dithiol-disulfide isomerase, DsbA family</fullName>
    </submittedName>
</protein>
<gene>
    <name evidence="2" type="ORF">SAMN04488128_107118</name>
</gene>
<dbReference type="Pfam" id="PF01323">
    <property type="entry name" value="DSBA"/>
    <property type="match status" value="1"/>
</dbReference>
<dbReference type="OrthoDB" id="9799122at2"/>
<keyword evidence="3" id="KW-1185">Reference proteome</keyword>
<dbReference type="Gene3D" id="3.40.30.10">
    <property type="entry name" value="Glutaredoxin"/>
    <property type="match status" value="1"/>
</dbReference>
<accession>A0A1T4TZG7</accession>
<dbReference type="InterPro" id="IPR036249">
    <property type="entry name" value="Thioredoxin-like_sf"/>
</dbReference>
<dbReference type="PANTHER" id="PTHR13887">
    <property type="entry name" value="GLUTATHIONE S-TRANSFERASE KAPPA"/>
    <property type="match status" value="1"/>
</dbReference>
<dbReference type="CDD" id="cd03024">
    <property type="entry name" value="DsbA_FrnE"/>
    <property type="match status" value="1"/>
</dbReference>
<dbReference type="InterPro" id="IPR001853">
    <property type="entry name" value="DSBA-like_thioredoxin_dom"/>
</dbReference>
<evidence type="ECO:0000313" key="3">
    <source>
        <dbReference type="Proteomes" id="UP000190367"/>
    </source>
</evidence>